<sequence>MASFLGDISSRSVLTLKGLADSPRIDLFYIIDDSDEHTITFAEITTTAPKDPLKYFDRYC</sequence>
<comment type="caution">
    <text evidence="1">The sequence shown here is derived from an EMBL/GenBank/DDBJ whole genome shotgun (WGS) entry which is preliminary data.</text>
</comment>
<reference evidence="1 2" key="1">
    <citation type="submission" date="2017-08" db="EMBL/GenBank/DDBJ databases">
        <title>Virgibacillus indicus sp. nov. and Virgibacillus profoundi sp. nov, two moderately halophilic bacteria isolated from marine sediment by using the Microfluidic Streak Plate.</title>
        <authorList>
            <person name="Xu B."/>
            <person name="Hu B."/>
            <person name="Wang J."/>
            <person name="Zhu Y."/>
            <person name="Huang L."/>
            <person name="Du W."/>
            <person name="Huang Y."/>
        </authorList>
    </citation>
    <scope>NUCLEOTIDE SEQUENCE [LARGE SCALE GENOMIC DNA]</scope>
    <source>
        <strain evidence="1 2">IO3-P3-H5</strain>
    </source>
</reference>
<proteinExistence type="predicted"/>
<protein>
    <submittedName>
        <fullName evidence="1">Uncharacterized protein</fullName>
    </submittedName>
</protein>
<evidence type="ECO:0000313" key="2">
    <source>
        <dbReference type="Proteomes" id="UP000218887"/>
    </source>
</evidence>
<evidence type="ECO:0000313" key="1">
    <source>
        <dbReference type="EMBL" id="PAV28345.1"/>
    </source>
</evidence>
<dbReference type="EMBL" id="NPOA01000013">
    <property type="protein sequence ID" value="PAV28345.1"/>
    <property type="molecule type" value="Genomic_DNA"/>
</dbReference>
<name>A0A2A2IB24_9BACI</name>
<gene>
    <name evidence="1" type="ORF">CIL05_17065</name>
</gene>
<dbReference type="AlphaFoldDB" id="A0A2A2IB24"/>
<dbReference type="Proteomes" id="UP000218887">
    <property type="component" value="Unassembled WGS sequence"/>
</dbReference>
<organism evidence="1 2">
    <name type="scientific">Virgibacillus profundi</name>
    <dbReference type="NCBI Taxonomy" id="2024555"/>
    <lineage>
        <taxon>Bacteria</taxon>
        <taxon>Bacillati</taxon>
        <taxon>Bacillota</taxon>
        <taxon>Bacilli</taxon>
        <taxon>Bacillales</taxon>
        <taxon>Bacillaceae</taxon>
        <taxon>Virgibacillus</taxon>
    </lineage>
</organism>
<keyword evidence="2" id="KW-1185">Reference proteome</keyword>
<accession>A0A2A2IB24</accession>